<evidence type="ECO:0000256" key="4">
    <source>
        <dbReference type="PROSITE-ProRule" id="PRU01161"/>
    </source>
</evidence>
<dbReference type="InterPro" id="IPR002641">
    <property type="entry name" value="PNPLA_dom"/>
</dbReference>
<comment type="caution">
    <text evidence="4">Lacks conserved residue(s) required for the propagation of feature annotation.</text>
</comment>
<organism evidence="7">
    <name type="scientific">Eiseniibacteriota bacterium</name>
    <dbReference type="NCBI Taxonomy" id="2212470"/>
    <lineage>
        <taxon>Bacteria</taxon>
        <taxon>Candidatus Eiseniibacteriota</taxon>
    </lineage>
</organism>
<dbReference type="Pfam" id="PF01734">
    <property type="entry name" value="Patatin"/>
    <property type="match status" value="1"/>
</dbReference>
<evidence type="ECO:0000256" key="1">
    <source>
        <dbReference type="ARBA" id="ARBA00022801"/>
    </source>
</evidence>
<evidence type="ECO:0000259" key="6">
    <source>
        <dbReference type="PROSITE" id="PS51635"/>
    </source>
</evidence>
<feature type="short sequence motif" description="GXSXG" evidence="4">
    <location>
        <begin position="48"/>
        <end position="52"/>
    </location>
</feature>
<dbReference type="GO" id="GO:0016787">
    <property type="term" value="F:hydrolase activity"/>
    <property type="evidence" value="ECO:0007669"/>
    <property type="project" value="UniProtKB-UniRule"/>
</dbReference>
<evidence type="ECO:0000256" key="2">
    <source>
        <dbReference type="ARBA" id="ARBA00022963"/>
    </source>
</evidence>
<evidence type="ECO:0000256" key="3">
    <source>
        <dbReference type="ARBA" id="ARBA00023098"/>
    </source>
</evidence>
<dbReference type="PANTHER" id="PTHR14226:SF57">
    <property type="entry name" value="BLR7027 PROTEIN"/>
    <property type="match status" value="1"/>
</dbReference>
<evidence type="ECO:0000256" key="5">
    <source>
        <dbReference type="SAM" id="Phobius"/>
    </source>
</evidence>
<keyword evidence="2 4" id="KW-0442">Lipid degradation</keyword>
<dbReference type="EMBL" id="DSQF01000012">
    <property type="protein sequence ID" value="HGZ42961.1"/>
    <property type="molecule type" value="Genomic_DNA"/>
</dbReference>
<proteinExistence type="predicted"/>
<dbReference type="AlphaFoldDB" id="A0A832I1D5"/>
<feature type="short sequence motif" description="GXGXXG" evidence="4">
    <location>
        <begin position="21"/>
        <end position="26"/>
    </location>
</feature>
<dbReference type="PANTHER" id="PTHR14226">
    <property type="entry name" value="NEUROPATHY TARGET ESTERASE/SWISS CHEESE D.MELANOGASTER"/>
    <property type="match status" value="1"/>
</dbReference>
<gene>
    <name evidence="7" type="ORF">ENR23_05955</name>
</gene>
<comment type="caution">
    <text evidence="7">The sequence shown here is derived from an EMBL/GenBank/DDBJ whole genome shotgun (WGS) entry which is preliminary data.</text>
</comment>
<feature type="active site" description="Proton acceptor" evidence="4">
    <location>
        <position position="347"/>
    </location>
</feature>
<keyword evidence="3 4" id="KW-0443">Lipid metabolism</keyword>
<dbReference type="InterPro" id="IPR050301">
    <property type="entry name" value="NTE"/>
</dbReference>
<accession>A0A832I1D5</accession>
<keyword evidence="1 4" id="KW-0378">Hydrolase</keyword>
<feature type="transmembrane region" description="Helical" evidence="5">
    <location>
        <begin position="42"/>
        <end position="61"/>
    </location>
</feature>
<feature type="transmembrane region" description="Helical" evidence="5">
    <location>
        <begin position="12"/>
        <end position="36"/>
    </location>
</feature>
<dbReference type="PROSITE" id="PS51635">
    <property type="entry name" value="PNPLA"/>
    <property type="match status" value="1"/>
</dbReference>
<evidence type="ECO:0000313" key="7">
    <source>
        <dbReference type="EMBL" id="HGZ42961.1"/>
    </source>
</evidence>
<feature type="transmembrane region" description="Helical" evidence="5">
    <location>
        <begin position="82"/>
        <end position="111"/>
    </location>
</feature>
<dbReference type="InterPro" id="IPR016035">
    <property type="entry name" value="Acyl_Trfase/lysoPLipase"/>
</dbReference>
<keyword evidence="5" id="KW-0812">Transmembrane</keyword>
<reference evidence="7" key="1">
    <citation type="journal article" date="2020" name="mSystems">
        <title>Genome- and Community-Level Interaction Insights into Carbon Utilization and Element Cycling Functions of Hydrothermarchaeota in Hydrothermal Sediment.</title>
        <authorList>
            <person name="Zhou Z."/>
            <person name="Liu Y."/>
            <person name="Xu W."/>
            <person name="Pan J."/>
            <person name="Luo Z.H."/>
            <person name="Li M."/>
        </authorList>
    </citation>
    <scope>NUCLEOTIDE SEQUENCE [LARGE SCALE GENOMIC DNA]</scope>
    <source>
        <strain evidence="7">SpSt-381</strain>
    </source>
</reference>
<protein>
    <recommendedName>
        <fullName evidence="6">PNPLA domain-containing protein</fullName>
    </recommendedName>
</protein>
<name>A0A832I1D5_UNCEI</name>
<feature type="domain" description="PNPLA" evidence="6">
    <location>
        <begin position="17"/>
        <end position="360"/>
    </location>
</feature>
<keyword evidence="5" id="KW-0472">Membrane</keyword>
<feature type="transmembrane region" description="Helical" evidence="5">
    <location>
        <begin position="131"/>
        <end position="154"/>
    </location>
</feature>
<feature type="transmembrane region" description="Helical" evidence="5">
    <location>
        <begin position="174"/>
        <end position="195"/>
    </location>
</feature>
<keyword evidence="5" id="KW-1133">Transmembrane helix</keyword>
<dbReference type="SUPFAM" id="SSF52151">
    <property type="entry name" value="FabD/lysophospholipase-like"/>
    <property type="match status" value="1"/>
</dbReference>
<feature type="active site" description="Nucleophile" evidence="4">
    <location>
        <position position="50"/>
    </location>
</feature>
<dbReference type="GO" id="GO:0016042">
    <property type="term" value="P:lipid catabolic process"/>
    <property type="evidence" value="ECO:0007669"/>
    <property type="project" value="UniProtKB-UniRule"/>
</dbReference>
<sequence>MSAIRPRAGLPFRRIAVVLSGGGALGAYEVGVLRVIEAAGLAPWLVAGVSIGAVNAVVWLAHGGRTAALEEAWRSMRASTIGLRWGTLAMRAAGAAIMIVALLELLLAVMGSRALSGSWWLWRRWSGRADLSSGLLDATAWAVLALAGALLVAVSRPAEGWLARLSPPADPQRLHRRFGLALLALAAVHATVWVFGWPWPHRFSAFTLLVLGGAWLANRPGRAGDRMRGLLRRLMPETRGRGLWGSAARRQVIERLVRAGDPQRLASGPTGLLVSALATDTGRVAHFTRLADPDPALAARFAQRVERELGEVLPIRDAEDAVRAAVASSAIPGLFEPVRIAGRDFVDAGGLTNQPIHLAIAAESDAVLVVLLSPSGSPPPAPPSANLLELAARLLELSNWRDLQAELRALPDGWSREGRPARVCVVEPAAPLPGGVLGFAPESAAQLMRLGAADAEAALARAGWIEPAVAAGAARAAGGAGA</sequence>
<dbReference type="Gene3D" id="3.40.1090.10">
    <property type="entry name" value="Cytosolic phospholipase A2 catalytic domain"/>
    <property type="match status" value="2"/>
</dbReference>